<name>A0A0C5VL65_9GAMM</name>
<dbReference type="HOGENOM" id="CLU_899299_0_0_6"/>
<dbReference type="Proteomes" id="UP000032266">
    <property type="component" value="Chromosome"/>
</dbReference>
<dbReference type="OrthoDB" id="5852080at2"/>
<proteinExistence type="predicted"/>
<keyword evidence="1" id="KW-0732">Signal</keyword>
<keyword evidence="3" id="KW-1185">Reference proteome</keyword>
<evidence type="ECO:0008006" key="4">
    <source>
        <dbReference type="Google" id="ProtNLM"/>
    </source>
</evidence>
<dbReference type="KEGG" id="gsn:YC6258_03013"/>
<dbReference type="Gene3D" id="2.60.40.10">
    <property type="entry name" value="Immunoglobulins"/>
    <property type="match status" value="1"/>
</dbReference>
<organism evidence="2 3">
    <name type="scientific">Gynuella sunshinyii YC6258</name>
    <dbReference type="NCBI Taxonomy" id="1445510"/>
    <lineage>
        <taxon>Bacteria</taxon>
        <taxon>Pseudomonadati</taxon>
        <taxon>Pseudomonadota</taxon>
        <taxon>Gammaproteobacteria</taxon>
        <taxon>Oceanospirillales</taxon>
        <taxon>Saccharospirillaceae</taxon>
        <taxon>Gynuella</taxon>
    </lineage>
</organism>
<evidence type="ECO:0000313" key="3">
    <source>
        <dbReference type="Proteomes" id="UP000032266"/>
    </source>
</evidence>
<accession>A0A0C5VL65</accession>
<gene>
    <name evidence="2" type="ORF">YC6258_03013</name>
</gene>
<sequence length="317" mass="33865">MNIFRSVMSGISALLLAALAQASSVGNIFFADTEIEDPTQGITVEYQIFGSSPLAQQELSFYLSDDDDAYTGIELTSFRVNFSCNGLPVPNCYPPSGKQTKFIAYSSMTTDARSYLNSVKNQCSPVTLYLVGGLAAFERTLSLNTASVGTVKLPDFLFESGTLEPTVASYDETLTIKYGLRSVCPSSTLPSVGVFLTDTSLQPLIYYGAVQALGPYGSSHTLSLNIGAPIIGDYGIALVADIFETVTESNEDNNIGVFSLTLTAPSSSATISHINSLLNGGANIDFIDNTPELHVIPNFNNTYMPINKGMTVLNAKD</sequence>
<feature type="signal peptide" evidence="1">
    <location>
        <begin position="1"/>
        <end position="22"/>
    </location>
</feature>
<evidence type="ECO:0000256" key="1">
    <source>
        <dbReference type="SAM" id="SignalP"/>
    </source>
</evidence>
<feature type="chain" id="PRO_5002183735" description="CARDB domain-containing protein" evidence="1">
    <location>
        <begin position="23"/>
        <end position="317"/>
    </location>
</feature>
<dbReference type="AlphaFoldDB" id="A0A0C5VL65"/>
<dbReference type="InterPro" id="IPR013783">
    <property type="entry name" value="Ig-like_fold"/>
</dbReference>
<reference evidence="2 3" key="1">
    <citation type="submission" date="2014-01" db="EMBL/GenBank/DDBJ databases">
        <title>Full genme sequencing of cellulolytic bacterium Gynuella sunshinyii YC6258T gen. nov., sp. nov.</title>
        <authorList>
            <person name="Khan H."/>
            <person name="Chung E.J."/>
            <person name="Chung Y.R."/>
        </authorList>
    </citation>
    <scope>NUCLEOTIDE SEQUENCE [LARGE SCALE GENOMIC DNA]</scope>
    <source>
        <strain evidence="2 3">YC6258</strain>
    </source>
</reference>
<protein>
    <recommendedName>
        <fullName evidence="4">CARDB domain-containing protein</fullName>
    </recommendedName>
</protein>
<dbReference type="RefSeq" id="WP_044617438.1">
    <property type="nucleotide sequence ID" value="NZ_CP007142.1"/>
</dbReference>
<evidence type="ECO:0000313" key="2">
    <source>
        <dbReference type="EMBL" id="AJQ95051.1"/>
    </source>
</evidence>
<dbReference type="EMBL" id="CP007142">
    <property type="protein sequence ID" value="AJQ95051.1"/>
    <property type="molecule type" value="Genomic_DNA"/>
</dbReference>